<dbReference type="PANTHER" id="PTHR43877">
    <property type="entry name" value="AMINOALKYLPHOSPHONATE N-ACETYLTRANSFERASE-RELATED-RELATED"/>
    <property type="match status" value="1"/>
</dbReference>
<dbReference type="Pfam" id="PF00583">
    <property type="entry name" value="Acetyltransf_1"/>
    <property type="match status" value="1"/>
</dbReference>
<reference evidence="4" key="1">
    <citation type="submission" date="2006-07" db="EMBL/GenBank/DDBJ databases">
        <title>Tryptophan dependent production of Indole-3-acetic acid (IAA) affects level of plant growth promotion by Bacillus amyloliquefaciens FZB42.</title>
        <authorList>
            <person name="Idris E.E."/>
            <person name="Iglesias D.J."/>
            <person name="Talon M."/>
            <person name="Borriss R."/>
        </authorList>
    </citation>
    <scope>NUCLEOTIDE SEQUENCE</scope>
    <source>
        <strain evidence="4">FZB42</strain>
    </source>
</reference>
<dbReference type="AlphaFoldDB" id="A2RH37"/>
<dbReference type="InterPro" id="IPR050832">
    <property type="entry name" value="Bact_Acetyltransf"/>
</dbReference>
<accession>A2RH37</accession>
<sequence>MAQAVNLCYGQRKYAQQGWFEVDVRKEDVTAQDVIVLLQDHLKSMTMHSPPESIHALNADRLRQPDVTFWSARENGILLGCGALKELNSRHGEIKSMKTSPHHVRKGVANRILRHMLEEARQRGYQRISLETGSMEAFLPARRLYEKAGFQYCDPFAHYKEDPNSLFMTLNIG</sequence>
<dbReference type="Gene3D" id="3.40.630.30">
    <property type="match status" value="1"/>
</dbReference>
<evidence type="ECO:0000259" key="3">
    <source>
        <dbReference type="PROSITE" id="PS51186"/>
    </source>
</evidence>
<evidence type="ECO:0000313" key="4">
    <source>
        <dbReference type="EMBL" id="CAL26203.1"/>
    </source>
</evidence>
<dbReference type="PROSITE" id="PS51186">
    <property type="entry name" value="GNAT"/>
    <property type="match status" value="1"/>
</dbReference>
<feature type="domain" description="N-acetyltransferase" evidence="3">
    <location>
        <begin position="24"/>
        <end position="173"/>
    </location>
</feature>
<protein>
    <submittedName>
        <fullName evidence="4">IAA acetyltransferase</fullName>
    </submittedName>
</protein>
<evidence type="ECO:0000256" key="1">
    <source>
        <dbReference type="ARBA" id="ARBA00022679"/>
    </source>
</evidence>
<proteinExistence type="predicted"/>
<dbReference type="CDD" id="cd04301">
    <property type="entry name" value="NAT_SF"/>
    <property type="match status" value="1"/>
</dbReference>
<evidence type="ECO:0000256" key="2">
    <source>
        <dbReference type="ARBA" id="ARBA00023315"/>
    </source>
</evidence>
<name>A2RH37_BACAM</name>
<dbReference type="InterPro" id="IPR000182">
    <property type="entry name" value="GNAT_dom"/>
</dbReference>
<dbReference type="EMBL" id="AM295009">
    <property type="protein sequence ID" value="CAL26203.1"/>
    <property type="molecule type" value="Genomic_DNA"/>
</dbReference>
<organism evidence="4">
    <name type="scientific">Bacillus amyloliquefaciens</name>
    <name type="common">Bacillus velezensis</name>
    <dbReference type="NCBI Taxonomy" id="1390"/>
    <lineage>
        <taxon>Bacteria</taxon>
        <taxon>Bacillati</taxon>
        <taxon>Bacillota</taxon>
        <taxon>Bacilli</taxon>
        <taxon>Bacillales</taxon>
        <taxon>Bacillaceae</taxon>
        <taxon>Bacillus</taxon>
        <taxon>Bacillus amyloliquefaciens group</taxon>
    </lineage>
</organism>
<keyword evidence="2" id="KW-0012">Acyltransferase</keyword>
<dbReference type="SUPFAM" id="SSF55729">
    <property type="entry name" value="Acyl-CoA N-acyltransferases (Nat)"/>
    <property type="match status" value="1"/>
</dbReference>
<dbReference type="PANTHER" id="PTHR43877:SF5">
    <property type="entry name" value="BLL8307 PROTEIN"/>
    <property type="match status" value="1"/>
</dbReference>
<keyword evidence="1 4" id="KW-0808">Transferase</keyword>
<dbReference type="InterPro" id="IPR016181">
    <property type="entry name" value="Acyl_CoA_acyltransferase"/>
</dbReference>
<dbReference type="GO" id="GO:0016747">
    <property type="term" value="F:acyltransferase activity, transferring groups other than amino-acyl groups"/>
    <property type="evidence" value="ECO:0007669"/>
    <property type="project" value="InterPro"/>
</dbReference>
<gene>
    <name evidence="4" type="primary">ysnE</name>
</gene>